<proteinExistence type="inferred from homology"/>
<dbReference type="EC" id="5.4.99.-" evidence="6"/>
<dbReference type="InterPro" id="IPR006225">
    <property type="entry name" value="PsdUridine_synth_RluC/D"/>
</dbReference>
<comment type="catalytic activity">
    <reaction evidence="1 6">
        <text>a uridine in RNA = a pseudouridine in RNA</text>
        <dbReference type="Rhea" id="RHEA:48348"/>
        <dbReference type="Rhea" id="RHEA-COMP:12068"/>
        <dbReference type="Rhea" id="RHEA-COMP:12069"/>
        <dbReference type="ChEBI" id="CHEBI:65314"/>
        <dbReference type="ChEBI" id="CHEBI:65315"/>
    </reaction>
</comment>
<accession>A0A6I2ULI8</accession>
<dbReference type="Gene3D" id="3.30.2350.10">
    <property type="entry name" value="Pseudouridine synthase"/>
    <property type="match status" value="1"/>
</dbReference>
<name>A0A6I2ULI8_9FIRM</name>
<comment type="caution">
    <text evidence="8">The sequence shown here is derived from an EMBL/GenBank/DDBJ whole genome shotgun (WGS) entry which is preliminary data.</text>
</comment>
<keyword evidence="5" id="KW-0694">RNA-binding</keyword>
<sequence length="300" mass="33353">MKKYIVAARYDGMELEQYLKEVMSVSARQRQKLFFSRGVYVNGSSAHTKRLLKAGDMVAIRQFKDTGYGVVPEEGAVEVLYEDNEVIVLNKPAGMLVHPAGQTGSGTLANYLAHYFKVKGQMVTIRPLHRLDRDTTGCVLFAKSSEVQAKLEASLAAGRLHRKYEAVVSGDVALLQAKFPEGTINLPIGRNPLQPNRRQVMAGGKEAVTHFQVLKQGREHSLLQLTLETGRTHQIRVHLAHAGCPVAGDRMYGSRSRAIRRQALHGAELDFWQPATGRRIVVKAPYPEDMQELINIIDAE</sequence>
<dbReference type="SUPFAM" id="SSF55120">
    <property type="entry name" value="Pseudouridine synthase"/>
    <property type="match status" value="1"/>
</dbReference>
<evidence type="ECO:0000313" key="9">
    <source>
        <dbReference type="Proteomes" id="UP000433181"/>
    </source>
</evidence>
<evidence type="ECO:0000256" key="1">
    <source>
        <dbReference type="ARBA" id="ARBA00000073"/>
    </source>
</evidence>
<dbReference type="GO" id="GO:0009982">
    <property type="term" value="F:pseudouridine synthase activity"/>
    <property type="evidence" value="ECO:0007669"/>
    <property type="project" value="InterPro"/>
</dbReference>
<dbReference type="InterPro" id="IPR006145">
    <property type="entry name" value="PsdUridine_synth_RsuA/RluA"/>
</dbReference>
<dbReference type="Pfam" id="PF00849">
    <property type="entry name" value="PseudoU_synth_2"/>
    <property type="match status" value="1"/>
</dbReference>
<dbReference type="Proteomes" id="UP000433181">
    <property type="component" value="Unassembled WGS sequence"/>
</dbReference>
<evidence type="ECO:0000259" key="7">
    <source>
        <dbReference type="Pfam" id="PF00849"/>
    </source>
</evidence>
<reference evidence="8 9" key="1">
    <citation type="submission" date="2019-08" db="EMBL/GenBank/DDBJ databases">
        <title>In-depth cultivation of the pig gut microbiome towards novel bacterial diversity and tailored functional studies.</title>
        <authorList>
            <person name="Wylensek D."/>
            <person name="Hitch T.C.A."/>
            <person name="Clavel T."/>
        </authorList>
    </citation>
    <scope>NUCLEOTIDE SEQUENCE [LARGE SCALE GENOMIC DNA]</scope>
    <source>
        <strain evidence="8 9">WCA-693-APC-5D-A</strain>
    </source>
</reference>
<evidence type="ECO:0000256" key="4">
    <source>
        <dbReference type="PIRSR" id="PIRSR606225-1"/>
    </source>
</evidence>
<keyword evidence="3 6" id="KW-0413">Isomerase</keyword>
<dbReference type="AlphaFoldDB" id="A0A6I2ULI8"/>
<dbReference type="PROSITE" id="PS50889">
    <property type="entry name" value="S4"/>
    <property type="match status" value="1"/>
</dbReference>
<dbReference type="PANTHER" id="PTHR21600">
    <property type="entry name" value="MITOCHONDRIAL RNA PSEUDOURIDINE SYNTHASE"/>
    <property type="match status" value="1"/>
</dbReference>
<evidence type="ECO:0000256" key="3">
    <source>
        <dbReference type="ARBA" id="ARBA00023235"/>
    </source>
</evidence>
<gene>
    <name evidence="8" type="ORF">FYJ84_11510</name>
</gene>
<dbReference type="PANTHER" id="PTHR21600:SF44">
    <property type="entry name" value="RIBOSOMAL LARGE SUBUNIT PSEUDOURIDINE SYNTHASE D"/>
    <property type="match status" value="1"/>
</dbReference>
<dbReference type="CDD" id="cd02869">
    <property type="entry name" value="PseudoU_synth_RluA_like"/>
    <property type="match status" value="1"/>
</dbReference>
<keyword evidence="9" id="KW-1185">Reference proteome</keyword>
<dbReference type="InterPro" id="IPR050188">
    <property type="entry name" value="RluA_PseudoU_synthase"/>
</dbReference>
<evidence type="ECO:0000256" key="2">
    <source>
        <dbReference type="ARBA" id="ARBA00010876"/>
    </source>
</evidence>
<dbReference type="InterPro" id="IPR006224">
    <property type="entry name" value="PsdUridine_synth_RluA-like_CS"/>
</dbReference>
<dbReference type="GO" id="GO:0140098">
    <property type="term" value="F:catalytic activity, acting on RNA"/>
    <property type="evidence" value="ECO:0007669"/>
    <property type="project" value="UniProtKB-ARBA"/>
</dbReference>
<organism evidence="8 9">
    <name type="scientific">Anaerovibrio slackiae</name>
    <dbReference type="NCBI Taxonomy" id="2652309"/>
    <lineage>
        <taxon>Bacteria</taxon>
        <taxon>Bacillati</taxon>
        <taxon>Bacillota</taxon>
        <taxon>Negativicutes</taxon>
        <taxon>Selenomonadales</taxon>
        <taxon>Selenomonadaceae</taxon>
        <taxon>Anaerovibrio</taxon>
    </lineage>
</organism>
<evidence type="ECO:0000256" key="5">
    <source>
        <dbReference type="PROSITE-ProRule" id="PRU00182"/>
    </source>
</evidence>
<feature type="active site" evidence="4">
    <location>
        <position position="132"/>
    </location>
</feature>
<evidence type="ECO:0000313" key="8">
    <source>
        <dbReference type="EMBL" id="MSU09606.1"/>
    </source>
</evidence>
<dbReference type="EMBL" id="VUNR01000027">
    <property type="protein sequence ID" value="MSU09606.1"/>
    <property type="molecule type" value="Genomic_DNA"/>
</dbReference>
<evidence type="ECO:0000256" key="6">
    <source>
        <dbReference type="RuleBase" id="RU362028"/>
    </source>
</evidence>
<dbReference type="GO" id="GO:0003723">
    <property type="term" value="F:RNA binding"/>
    <property type="evidence" value="ECO:0007669"/>
    <property type="project" value="UniProtKB-KW"/>
</dbReference>
<dbReference type="PROSITE" id="PS01129">
    <property type="entry name" value="PSI_RLU"/>
    <property type="match status" value="1"/>
</dbReference>
<comment type="similarity">
    <text evidence="2 6">Belongs to the pseudouridine synthase RluA family.</text>
</comment>
<dbReference type="InterPro" id="IPR020103">
    <property type="entry name" value="PsdUridine_synth_cat_dom_sf"/>
</dbReference>
<feature type="domain" description="Pseudouridine synthase RsuA/RluA-like" evidence="7">
    <location>
        <begin position="86"/>
        <end position="241"/>
    </location>
</feature>
<dbReference type="NCBIfam" id="TIGR00005">
    <property type="entry name" value="rluA_subfam"/>
    <property type="match status" value="1"/>
</dbReference>
<comment type="function">
    <text evidence="6">Responsible for synthesis of pseudouridine from uracil.</text>
</comment>
<protein>
    <recommendedName>
        <fullName evidence="6">Pseudouridine synthase</fullName>
        <ecNumber evidence="6">5.4.99.-</ecNumber>
    </recommendedName>
</protein>
<dbReference type="GO" id="GO:0000455">
    <property type="term" value="P:enzyme-directed rRNA pseudouridine synthesis"/>
    <property type="evidence" value="ECO:0007669"/>
    <property type="project" value="TreeGrafter"/>
</dbReference>